<evidence type="ECO:0000313" key="6">
    <source>
        <dbReference type="EMBL" id="KAF2188553.1"/>
    </source>
</evidence>
<keyword evidence="4 5" id="KW-0472">Membrane</keyword>
<gene>
    <name evidence="6" type="ORF">K469DRAFT_724490</name>
</gene>
<keyword evidence="3 5" id="KW-1133">Transmembrane helix</keyword>
<dbReference type="AlphaFoldDB" id="A0A6A6EBK4"/>
<evidence type="ECO:0000256" key="1">
    <source>
        <dbReference type="ARBA" id="ARBA00004141"/>
    </source>
</evidence>
<evidence type="ECO:0000256" key="2">
    <source>
        <dbReference type="ARBA" id="ARBA00022692"/>
    </source>
</evidence>
<dbReference type="PANTHER" id="PTHR23502">
    <property type="entry name" value="MAJOR FACILITATOR SUPERFAMILY"/>
    <property type="match status" value="1"/>
</dbReference>
<dbReference type="Gene3D" id="1.20.1250.20">
    <property type="entry name" value="MFS general substrate transporter like domains"/>
    <property type="match status" value="1"/>
</dbReference>
<evidence type="ECO:0000256" key="4">
    <source>
        <dbReference type="ARBA" id="ARBA00023136"/>
    </source>
</evidence>
<evidence type="ECO:0008006" key="8">
    <source>
        <dbReference type="Google" id="ProtNLM"/>
    </source>
</evidence>
<feature type="transmembrane region" description="Helical" evidence="5">
    <location>
        <begin position="244"/>
        <end position="268"/>
    </location>
</feature>
<protein>
    <recommendedName>
        <fullName evidence="8">MFS general substrate transporter</fullName>
    </recommendedName>
</protein>
<dbReference type="GO" id="GO:0005886">
    <property type="term" value="C:plasma membrane"/>
    <property type="evidence" value="ECO:0007669"/>
    <property type="project" value="TreeGrafter"/>
</dbReference>
<feature type="transmembrane region" description="Helical" evidence="5">
    <location>
        <begin position="150"/>
        <end position="171"/>
    </location>
</feature>
<dbReference type="GO" id="GO:0022857">
    <property type="term" value="F:transmembrane transporter activity"/>
    <property type="evidence" value="ECO:0007669"/>
    <property type="project" value="TreeGrafter"/>
</dbReference>
<comment type="subcellular location">
    <subcellularLocation>
        <location evidence="1">Membrane</location>
        <topology evidence="1">Multi-pass membrane protein</topology>
    </subcellularLocation>
</comment>
<evidence type="ECO:0000256" key="5">
    <source>
        <dbReference type="SAM" id="Phobius"/>
    </source>
</evidence>
<accession>A0A6A6EBK4</accession>
<dbReference type="EMBL" id="ML994623">
    <property type="protein sequence ID" value="KAF2188553.1"/>
    <property type="molecule type" value="Genomic_DNA"/>
</dbReference>
<dbReference type="OrthoDB" id="268400at2759"/>
<evidence type="ECO:0000256" key="3">
    <source>
        <dbReference type="ARBA" id="ARBA00022989"/>
    </source>
</evidence>
<organism evidence="6 7">
    <name type="scientific">Zopfia rhizophila CBS 207.26</name>
    <dbReference type="NCBI Taxonomy" id="1314779"/>
    <lineage>
        <taxon>Eukaryota</taxon>
        <taxon>Fungi</taxon>
        <taxon>Dikarya</taxon>
        <taxon>Ascomycota</taxon>
        <taxon>Pezizomycotina</taxon>
        <taxon>Dothideomycetes</taxon>
        <taxon>Dothideomycetes incertae sedis</taxon>
        <taxon>Zopfiaceae</taxon>
        <taxon>Zopfia</taxon>
    </lineage>
</organism>
<reference evidence="6" key="1">
    <citation type="journal article" date="2020" name="Stud. Mycol.">
        <title>101 Dothideomycetes genomes: a test case for predicting lifestyles and emergence of pathogens.</title>
        <authorList>
            <person name="Haridas S."/>
            <person name="Albert R."/>
            <person name="Binder M."/>
            <person name="Bloem J."/>
            <person name="Labutti K."/>
            <person name="Salamov A."/>
            <person name="Andreopoulos B."/>
            <person name="Baker S."/>
            <person name="Barry K."/>
            <person name="Bills G."/>
            <person name="Bluhm B."/>
            <person name="Cannon C."/>
            <person name="Castanera R."/>
            <person name="Culley D."/>
            <person name="Daum C."/>
            <person name="Ezra D."/>
            <person name="Gonzalez J."/>
            <person name="Henrissat B."/>
            <person name="Kuo A."/>
            <person name="Liang C."/>
            <person name="Lipzen A."/>
            <person name="Lutzoni F."/>
            <person name="Magnuson J."/>
            <person name="Mondo S."/>
            <person name="Nolan M."/>
            <person name="Ohm R."/>
            <person name="Pangilinan J."/>
            <person name="Park H.-J."/>
            <person name="Ramirez L."/>
            <person name="Alfaro M."/>
            <person name="Sun H."/>
            <person name="Tritt A."/>
            <person name="Yoshinaga Y."/>
            <person name="Zwiers L.-H."/>
            <person name="Turgeon B."/>
            <person name="Goodwin S."/>
            <person name="Spatafora J."/>
            <person name="Crous P."/>
            <person name="Grigoriev I."/>
        </authorList>
    </citation>
    <scope>NUCLEOTIDE SEQUENCE</scope>
    <source>
        <strain evidence="6">CBS 207.26</strain>
    </source>
</reference>
<dbReference type="InterPro" id="IPR036259">
    <property type="entry name" value="MFS_trans_sf"/>
</dbReference>
<evidence type="ECO:0000313" key="7">
    <source>
        <dbReference type="Proteomes" id="UP000800200"/>
    </source>
</evidence>
<dbReference type="SUPFAM" id="SSF103473">
    <property type="entry name" value="MFS general substrate transporter"/>
    <property type="match status" value="1"/>
</dbReference>
<dbReference type="PANTHER" id="PTHR23502:SF34">
    <property type="entry name" value="PROTEIN HOL1"/>
    <property type="match status" value="1"/>
</dbReference>
<proteinExistence type="predicted"/>
<keyword evidence="7" id="KW-1185">Reference proteome</keyword>
<feature type="transmembrane region" description="Helical" evidence="5">
    <location>
        <begin position="289"/>
        <end position="309"/>
    </location>
</feature>
<sequence>MSQCIRVCRTVSTTYNRDAADFKKTGTLGTIQLHISRKKCYIFTGSIVVIFICNFVTSYSFTATSLMVGVGTLYWVTVAIKYGRGDVYAISFLIFTAHSARAGTAQTYGREFAARILLAIVAGGPEVVSPLTLTDIFFRYQRGAVMAWRLIYLVATALVGVCSLIIIFTILEANPKYLAVSELEEMGIVHEIVEEQLTLGLWDSEVLETRQSTSSLNQTSYVESLKLFQRYTDEAFLTLLFRPIFPLGLPPVLWATLVGAVTTGSGHGPTLQLRDRFGMTYNLETWQSSLIYVATIIGSFSAILVDGYFSDWVADKLTVPTVLSLIYTLGAYRPIPGEIVVFQCTFRAASGLLLTSTLIDGWTNQGTSALSPPWPASSVLSFSVTIPAFFWGKRIRHPAWQWGWVKRSVHWNVDREVGE</sequence>
<feature type="transmembrane region" description="Helical" evidence="5">
    <location>
        <begin position="116"/>
        <end position="138"/>
    </location>
</feature>
<name>A0A6A6EBK4_9PEZI</name>
<dbReference type="Proteomes" id="UP000800200">
    <property type="component" value="Unassembled WGS sequence"/>
</dbReference>
<keyword evidence="2 5" id="KW-0812">Transmembrane</keyword>
<feature type="transmembrane region" description="Helical" evidence="5">
    <location>
        <begin position="40"/>
        <end position="57"/>
    </location>
</feature>